<reference evidence="1" key="1">
    <citation type="journal article" date="2022" name="G3 (Bethesda)">
        <title>High quality genome of the basidiomycete yeast Dioszegia hungarica PDD-24b-2 isolated from cloud water.</title>
        <authorList>
            <person name="Jarrige D."/>
            <person name="Haridas S."/>
            <person name="Bleykasten-Grosshans C."/>
            <person name="Joly M."/>
            <person name="Nadalig T."/>
            <person name="Sancelme M."/>
            <person name="Vuilleumier S."/>
            <person name="Grigoriev I.V."/>
            <person name="Amato P."/>
            <person name="Bringel F."/>
        </authorList>
    </citation>
    <scope>NUCLEOTIDE SEQUENCE</scope>
    <source>
        <strain evidence="1">PDD-24b-2</strain>
    </source>
</reference>
<keyword evidence="2" id="KW-1185">Reference proteome</keyword>
<dbReference type="SUPFAM" id="SSF55144">
    <property type="entry name" value="LigT-like"/>
    <property type="match status" value="1"/>
</dbReference>
<dbReference type="GeneID" id="77731961"/>
<evidence type="ECO:0000313" key="2">
    <source>
        <dbReference type="Proteomes" id="UP001164286"/>
    </source>
</evidence>
<dbReference type="GO" id="GO:0009187">
    <property type="term" value="P:cyclic nucleotide metabolic process"/>
    <property type="evidence" value="ECO:0007669"/>
    <property type="project" value="TreeGrafter"/>
</dbReference>
<dbReference type="InterPro" id="IPR012386">
    <property type="entry name" value="Cyclic-nucl_3Pdiesterase"/>
</dbReference>
<protein>
    <submittedName>
        <fullName evidence="1">2',3'-cyclic-nucleotide 3'-phosphodiesterase</fullName>
    </submittedName>
</protein>
<dbReference type="RefSeq" id="XP_052945167.1">
    <property type="nucleotide sequence ID" value="XM_053092756.1"/>
</dbReference>
<proteinExistence type="predicted"/>
<dbReference type="Proteomes" id="UP001164286">
    <property type="component" value="Unassembled WGS sequence"/>
</dbReference>
<dbReference type="Pfam" id="PF07823">
    <property type="entry name" value="CPDase"/>
    <property type="match status" value="1"/>
</dbReference>
<evidence type="ECO:0000313" key="1">
    <source>
        <dbReference type="EMBL" id="KAI9635390.1"/>
    </source>
</evidence>
<comment type="caution">
    <text evidence="1">The sequence shown here is derived from an EMBL/GenBank/DDBJ whole genome shotgun (WGS) entry which is preliminary data.</text>
</comment>
<dbReference type="Gene3D" id="3.90.1140.10">
    <property type="entry name" value="Cyclic phosphodiesterase"/>
    <property type="match status" value="1"/>
</dbReference>
<dbReference type="PANTHER" id="PTHR28141">
    <property type="entry name" value="2',3'-CYCLIC-NUCLEOTIDE 3'-PHOSPHODIESTERASE"/>
    <property type="match status" value="1"/>
</dbReference>
<dbReference type="GO" id="GO:0004113">
    <property type="term" value="F:2',3'-cyclic-nucleotide 3'-phosphodiesterase activity"/>
    <property type="evidence" value="ECO:0007669"/>
    <property type="project" value="TreeGrafter"/>
</dbReference>
<dbReference type="EMBL" id="JAKWFO010000005">
    <property type="protein sequence ID" value="KAI9635390.1"/>
    <property type="molecule type" value="Genomic_DNA"/>
</dbReference>
<sequence>MASGVLSVWSLWLEPDEKTNLKFRNAITSLSSLSPASPNFLPHVTLYGSIDLSTEPSVIRKHLEAIIAQSRQSEPLRLPVLSPSTGEAFFQCILAPVEPVEPLLKLQSRCEEVWGRKSPYFPHVSLKYGDIGAERREEIAERAREESLPEMVAVRGISIVRCVGMADQWEVVDVVPFD</sequence>
<dbReference type="AlphaFoldDB" id="A0AA38H7Y0"/>
<gene>
    <name evidence="1" type="ORF">MKK02DRAFT_44078</name>
</gene>
<organism evidence="1 2">
    <name type="scientific">Dioszegia hungarica</name>
    <dbReference type="NCBI Taxonomy" id="4972"/>
    <lineage>
        <taxon>Eukaryota</taxon>
        <taxon>Fungi</taxon>
        <taxon>Dikarya</taxon>
        <taxon>Basidiomycota</taxon>
        <taxon>Agaricomycotina</taxon>
        <taxon>Tremellomycetes</taxon>
        <taxon>Tremellales</taxon>
        <taxon>Bulleribasidiaceae</taxon>
        <taxon>Dioszegia</taxon>
    </lineage>
</organism>
<name>A0AA38H7Y0_9TREE</name>
<accession>A0AA38H7Y0</accession>
<dbReference type="InterPro" id="IPR009097">
    <property type="entry name" value="Cyclic_Pdiesterase"/>
</dbReference>
<dbReference type="PANTHER" id="PTHR28141:SF1">
    <property type="entry name" value="2',3'-CYCLIC-NUCLEOTIDE 3'-PHOSPHODIESTERASE"/>
    <property type="match status" value="1"/>
</dbReference>